<name>A0A7E4VWS8_PANRE</name>
<feature type="compositionally biased region" description="Low complexity" evidence="1">
    <location>
        <begin position="139"/>
        <end position="149"/>
    </location>
</feature>
<accession>A0A7E4VWS8</accession>
<reference evidence="2" key="1">
    <citation type="journal article" date="2013" name="Genetics">
        <title>The draft genome and transcriptome of Panagrellus redivivus are shaped by the harsh demands of a free-living lifestyle.</title>
        <authorList>
            <person name="Srinivasan J."/>
            <person name="Dillman A.R."/>
            <person name="Macchietto M.G."/>
            <person name="Heikkinen L."/>
            <person name="Lakso M."/>
            <person name="Fracchia K.M."/>
            <person name="Antoshechkin I."/>
            <person name="Mortazavi A."/>
            <person name="Wong G."/>
            <person name="Sternberg P.W."/>
        </authorList>
    </citation>
    <scope>NUCLEOTIDE SEQUENCE [LARGE SCALE GENOMIC DNA]</scope>
    <source>
        <strain evidence="2">MT8872</strain>
    </source>
</reference>
<dbReference type="AlphaFoldDB" id="A0A7E4VWS8"/>
<evidence type="ECO:0000313" key="3">
    <source>
        <dbReference type="WBParaSite" id="Pan_g4474.t1"/>
    </source>
</evidence>
<dbReference type="Proteomes" id="UP000492821">
    <property type="component" value="Unassembled WGS sequence"/>
</dbReference>
<protein>
    <submittedName>
        <fullName evidence="3">PAP-associated domain-containing protein</fullName>
    </submittedName>
</protein>
<organism evidence="2 3">
    <name type="scientific">Panagrellus redivivus</name>
    <name type="common">Microworm</name>
    <dbReference type="NCBI Taxonomy" id="6233"/>
    <lineage>
        <taxon>Eukaryota</taxon>
        <taxon>Metazoa</taxon>
        <taxon>Ecdysozoa</taxon>
        <taxon>Nematoda</taxon>
        <taxon>Chromadorea</taxon>
        <taxon>Rhabditida</taxon>
        <taxon>Tylenchina</taxon>
        <taxon>Panagrolaimomorpha</taxon>
        <taxon>Panagrolaimoidea</taxon>
        <taxon>Panagrolaimidae</taxon>
        <taxon>Panagrellus</taxon>
    </lineage>
</organism>
<reference evidence="3" key="2">
    <citation type="submission" date="2020-10" db="UniProtKB">
        <authorList>
            <consortium name="WormBaseParasite"/>
        </authorList>
    </citation>
    <scope>IDENTIFICATION</scope>
</reference>
<sequence>MAAIGNGKRARAGNNDSRRVEMRAGNAARGLPHSPVSQLFAVRFEFNVVIMSSVVRELPPDPFFTEFVDGFLQTIQVPHYVPFDRLHEFEDKIDIEAFCASEDQRELRWVQKQAQKDAQSVETEPPALPSVPDLDEVNSAPPSKPIAAKPSRDSKKRRRQVKKATSTPAATDPVRVEVVTGDQVVMPPRIPASGIEQRPAQTTASAKSFFIDGSCGLDCLL</sequence>
<dbReference type="WBParaSite" id="Pan_g4474.t1">
    <property type="protein sequence ID" value="Pan_g4474.t1"/>
    <property type="gene ID" value="Pan_g4474"/>
</dbReference>
<keyword evidence="2" id="KW-1185">Reference proteome</keyword>
<evidence type="ECO:0000313" key="2">
    <source>
        <dbReference type="Proteomes" id="UP000492821"/>
    </source>
</evidence>
<evidence type="ECO:0000256" key="1">
    <source>
        <dbReference type="SAM" id="MobiDB-lite"/>
    </source>
</evidence>
<feature type="region of interest" description="Disordered" evidence="1">
    <location>
        <begin position="116"/>
        <end position="175"/>
    </location>
</feature>
<proteinExistence type="predicted"/>